<dbReference type="PANTHER" id="PTHR11941">
    <property type="entry name" value="ENOYL-COA HYDRATASE-RELATED"/>
    <property type="match status" value="1"/>
</dbReference>
<dbReference type="AlphaFoldDB" id="A0A7X1NH42"/>
<dbReference type="Gene3D" id="3.90.226.10">
    <property type="entry name" value="2-enoyl-CoA Hydratase, Chain A, domain 1"/>
    <property type="match status" value="2"/>
</dbReference>
<dbReference type="NCBIfam" id="TIGR03222">
    <property type="entry name" value="benzo_boxC"/>
    <property type="match status" value="1"/>
</dbReference>
<sequence length="560" mass="61965">MSSAMSSADAAIARVDYRTYPSQYKHWKLAFNGPVATLGIDIAEDGGIRDGYKLKLNSYDLGVDIELHDALQRIRFEHPEVRTVVLTSMKDRVFCSGANIFMLGLSSHAWKVNFCKFTNETRNGIEDSSRHSGLKFLAAVNGACAGGGYELALACDEIYLVDDRSSSVALPEVPLLGVLPGTGGLTRVTDKRKVRHDRADIFCTLVEGIRGARAKEWRLVDEVVKPNQFEQTITARALELAQQSDRPADAKGVTLTRIERTEREDGLTYATLDVTIDRAKRTAAFTAKAPTTDQPTDIDAIVAKGVNWWPLQFARELDDAILSMRTNELEIGTWILKTEGDARAVLAADATLLQHKDHWFVRETIGLLRRTLARIDVSSRSLFALIEPGSCFAGTFAEFAFAADRTYMAALPANEEEEPAITLSEVNFGLYPMVTHQSRLARRFYEEAEPLDAARAKIGQPVKAVEAERLGLVTASPDDIDWADEIRIALEERAAMSPDALTGMEANLRFNGPETMESRIFGRLTAWQNWIFNRPNAVGEKGALKVYGKGSKAQFDVSRV</sequence>
<proteinExistence type="predicted"/>
<dbReference type="EMBL" id="WHNP01000050">
    <property type="protein sequence ID" value="MPW21784.1"/>
    <property type="molecule type" value="Genomic_DNA"/>
</dbReference>
<comment type="caution">
    <text evidence="1">The sequence shown here is derived from an EMBL/GenBank/DDBJ whole genome shotgun (WGS) entry which is preliminary data.</text>
</comment>
<evidence type="ECO:0000313" key="2">
    <source>
        <dbReference type="Proteomes" id="UP000484381"/>
    </source>
</evidence>
<organism evidence="1 2">
    <name type="scientific">Paraburkholderia franconis</name>
    <dbReference type="NCBI Taxonomy" id="2654983"/>
    <lineage>
        <taxon>Bacteria</taxon>
        <taxon>Pseudomonadati</taxon>
        <taxon>Pseudomonadota</taxon>
        <taxon>Betaproteobacteria</taxon>
        <taxon>Burkholderiales</taxon>
        <taxon>Burkholderiaceae</taxon>
        <taxon>Paraburkholderia</taxon>
    </lineage>
</organism>
<dbReference type="SUPFAM" id="SSF52096">
    <property type="entry name" value="ClpP/crotonase"/>
    <property type="match status" value="2"/>
</dbReference>
<dbReference type="GO" id="GO:0016829">
    <property type="term" value="F:lyase activity"/>
    <property type="evidence" value="ECO:0007669"/>
    <property type="project" value="UniProtKB-KW"/>
</dbReference>
<reference evidence="1 2" key="1">
    <citation type="submission" date="2019-10" db="EMBL/GenBank/DDBJ databases">
        <title>Paraburkholderia sp. isolated from nodules of Mimosa pudica from Brazilian Atlantic Forest soils.</title>
        <authorList>
            <person name="Paulitsch F."/>
            <person name="Hungria M."/>
            <person name="Dall'Agnol R."/>
        </authorList>
    </citation>
    <scope>NUCLEOTIDE SEQUENCE [LARGE SCALE GENOMIC DNA]</scope>
    <source>
        <strain evidence="1 2">CNPSo 3157</strain>
    </source>
</reference>
<protein>
    <submittedName>
        <fullName evidence="1">Benzoyl-CoA-dihydrodiol lyase</fullName>
    </submittedName>
</protein>
<keyword evidence="1" id="KW-0456">Lyase</keyword>
<dbReference type="CDD" id="cd06558">
    <property type="entry name" value="crotonase-like"/>
    <property type="match status" value="1"/>
</dbReference>
<dbReference type="InterPro" id="IPR001753">
    <property type="entry name" value="Enoyl-CoA_hydra/iso"/>
</dbReference>
<evidence type="ECO:0000313" key="1">
    <source>
        <dbReference type="EMBL" id="MPW21784.1"/>
    </source>
</evidence>
<dbReference type="Pfam" id="PF00378">
    <property type="entry name" value="ECH_1"/>
    <property type="match status" value="1"/>
</dbReference>
<dbReference type="InterPro" id="IPR017633">
    <property type="entry name" value="Benz-CoA_dihydrodiol_lyase"/>
</dbReference>
<keyword evidence="2" id="KW-1185">Reference proteome</keyword>
<gene>
    <name evidence="1" type="ORF">GCT13_34170</name>
</gene>
<name>A0A7X1NH42_9BURK</name>
<dbReference type="GO" id="GO:0006635">
    <property type="term" value="P:fatty acid beta-oxidation"/>
    <property type="evidence" value="ECO:0007669"/>
    <property type="project" value="TreeGrafter"/>
</dbReference>
<dbReference type="InterPro" id="IPR029045">
    <property type="entry name" value="ClpP/crotonase-like_dom_sf"/>
</dbReference>
<dbReference type="PANTHER" id="PTHR11941:SF54">
    <property type="entry name" value="ENOYL-COA HYDRATASE, MITOCHONDRIAL"/>
    <property type="match status" value="1"/>
</dbReference>
<dbReference type="Proteomes" id="UP000484381">
    <property type="component" value="Unassembled WGS sequence"/>
</dbReference>
<accession>A0A7X1NH42</accession>